<comment type="subcellular location">
    <subcellularLocation>
        <location evidence="1">Secreted</location>
        <location evidence="1">Extracellular space</location>
    </subcellularLocation>
</comment>
<proteinExistence type="inferred from homology"/>
<dbReference type="Gene3D" id="3.40.50.880">
    <property type="match status" value="1"/>
</dbReference>
<dbReference type="Proteomes" id="UP000013827">
    <property type="component" value="Unassembled WGS sequence"/>
</dbReference>
<protein>
    <recommendedName>
        <fullName evidence="3">folate gamma-glutamyl hydrolase</fullName>
        <ecNumber evidence="3">3.4.19.9</ecNumber>
    </recommendedName>
</protein>
<dbReference type="GeneID" id="17257921"/>
<dbReference type="KEGG" id="ehx:EMIHUDRAFT_247708"/>
<evidence type="ECO:0000256" key="5">
    <source>
        <dbReference type="ARBA" id="ARBA00022729"/>
    </source>
</evidence>
<evidence type="ECO:0000256" key="3">
    <source>
        <dbReference type="ARBA" id="ARBA00012886"/>
    </source>
</evidence>
<sequence length="158" mass="16878">MADSPLIGIYPTMVPDYYVAYEKWVAQAGGRTVVLPRFFAHEPQALERLFASLNGLLIPGGGDFVGNGSVDAMVARATRANREGDYFPIWGTCLGFEYLVDILGGPGALVPRAPGDPIVPGFDSELLPRALNLTAAVRGSRMLGGASDALLRWAAREN</sequence>
<dbReference type="Pfam" id="PF07722">
    <property type="entry name" value="Peptidase_C26"/>
    <property type="match status" value="1"/>
</dbReference>
<dbReference type="PANTHER" id="PTHR11315">
    <property type="entry name" value="PROTEASE FAMILY C26 GAMMA-GLUTAMYL HYDROLASE"/>
    <property type="match status" value="1"/>
</dbReference>
<evidence type="ECO:0000256" key="7">
    <source>
        <dbReference type="PIRSR" id="PIRSR615527-1"/>
    </source>
</evidence>
<dbReference type="PaxDb" id="2903-EOD11766"/>
<evidence type="ECO:0000256" key="4">
    <source>
        <dbReference type="ARBA" id="ARBA00022525"/>
    </source>
</evidence>
<evidence type="ECO:0000256" key="2">
    <source>
        <dbReference type="ARBA" id="ARBA00011083"/>
    </source>
</evidence>
<keyword evidence="6" id="KW-0378">Hydrolase</keyword>
<keyword evidence="5" id="KW-0732">Signal</keyword>
<accession>A0A0D3IKI1</accession>
<dbReference type="InterPro" id="IPR029062">
    <property type="entry name" value="Class_I_gatase-like"/>
</dbReference>
<dbReference type="InterPro" id="IPR011697">
    <property type="entry name" value="Peptidase_C26"/>
</dbReference>
<dbReference type="GO" id="GO:0034722">
    <property type="term" value="F:gamma-glutamyl-peptidase activity"/>
    <property type="evidence" value="ECO:0007669"/>
    <property type="project" value="UniProtKB-EC"/>
</dbReference>
<dbReference type="EnsemblProtists" id="EOD11766">
    <property type="protein sequence ID" value="EOD11766"/>
    <property type="gene ID" value="EMIHUDRAFT_247708"/>
</dbReference>
<dbReference type="GO" id="GO:0005576">
    <property type="term" value="C:extracellular region"/>
    <property type="evidence" value="ECO:0007669"/>
    <property type="project" value="UniProtKB-SubCell"/>
</dbReference>
<keyword evidence="4" id="KW-0964">Secreted</keyword>
<dbReference type="InterPro" id="IPR015527">
    <property type="entry name" value="Pept_C26_g-glut_hydrolase"/>
</dbReference>
<evidence type="ECO:0000313" key="8">
    <source>
        <dbReference type="EnsemblProtists" id="EOD11766"/>
    </source>
</evidence>
<organism evidence="8 9">
    <name type="scientific">Emiliania huxleyi (strain CCMP1516)</name>
    <dbReference type="NCBI Taxonomy" id="280463"/>
    <lineage>
        <taxon>Eukaryota</taxon>
        <taxon>Haptista</taxon>
        <taxon>Haptophyta</taxon>
        <taxon>Prymnesiophyceae</taxon>
        <taxon>Isochrysidales</taxon>
        <taxon>Noelaerhabdaceae</taxon>
        <taxon>Emiliania</taxon>
    </lineage>
</organism>
<dbReference type="HOGENOM" id="CLU_1682554_0_0_1"/>
<dbReference type="EC" id="3.4.19.9" evidence="3"/>
<dbReference type="eggNOG" id="KOG1559">
    <property type="taxonomic scope" value="Eukaryota"/>
</dbReference>
<dbReference type="GO" id="GO:0046900">
    <property type="term" value="P:tetrahydrofolylpolyglutamate metabolic process"/>
    <property type="evidence" value="ECO:0007669"/>
    <property type="project" value="TreeGrafter"/>
</dbReference>
<dbReference type="AlphaFoldDB" id="A0A0D3IKI1"/>
<name>A0A0D3IKI1_EMIH1</name>
<dbReference type="PANTHER" id="PTHR11315:SF0">
    <property type="entry name" value="FOLATE GAMMA-GLUTAMYL HYDROLASE"/>
    <property type="match status" value="1"/>
</dbReference>
<evidence type="ECO:0000256" key="1">
    <source>
        <dbReference type="ARBA" id="ARBA00004239"/>
    </source>
</evidence>
<dbReference type="GO" id="GO:0005773">
    <property type="term" value="C:vacuole"/>
    <property type="evidence" value="ECO:0007669"/>
    <property type="project" value="TreeGrafter"/>
</dbReference>
<dbReference type="SUPFAM" id="SSF52317">
    <property type="entry name" value="Class I glutamine amidotransferase-like"/>
    <property type="match status" value="1"/>
</dbReference>
<comment type="similarity">
    <text evidence="2">Belongs to the peptidase C26 family.</text>
</comment>
<reference evidence="9" key="1">
    <citation type="journal article" date="2013" name="Nature">
        <title>Pan genome of the phytoplankton Emiliania underpins its global distribution.</title>
        <authorList>
            <person name="Read B.A."/>
            <person name="Kegel J."/>
            <person name="Klute M.J."/>
            <person name="Kuo A."/>
            <person name="Lefebvre S.C."/>
            <person name="Maumus F."/>
            <person name="Mayer C."/>
            <person name="Miller J."/>
            <person name="Monier A."/>
            <person name="Salamov A."/>
            <person name="Young J."/>
            <person name="Aguilar M."/>
            <person name="Claverie J.M."/>
            <person name="Frickenhaus S."/>
            <person name="Gonzalez K."/>
            <person name="Herman E.K."/>
            <person name="Lin Y.C."/>
            <person name="Napier J."/>
            <person name="Ogata H."/>
            <person name="Sarno A.F."/>
            <person name="Shmutz J."/>
            <person name="Schroeder D."/>
            <person name="de Vargas C."/>
            <person name="Verret F."/>
            <person name="von Dassow P."/>
            <person name="Valentin K."/>
            <person name="Van de Peer Y."/>
            <person name="Wheeler G."/>
            <person name="Dacks J.B."/>
            <person name="Delwiche C.F."/>
            <person name="Dyhrman S.T."/>
            <person name="Glockner G."/>
            <person name="John U."/>
            <person name="Richards T."/>
            <person name="Worden A.Z."/>
            <person name="Zhang X."/>
            <person name="Grigoriev I.V."/>
            <person name="Allen A.E."/>
            <person name="Bidle K."/>
            <person name="Borodovsky M."/>
            <person name="Bowler C."/>
            <person name="Brownlee C."/>
            <person name="Cock J.M."/>
            <person name="Elias M."/>
            <person name="Gladyshev V.N."/>
            <person name="Groth M."/>
            <person name="Guda C."/>
            <person name="Hadaegh A."/>
            <person name="Iglesias-Rodriguez M.D."/>
            <person name="Jenkins J."/>
            <person name="Jones B.M."/>
            <person name="Lawson T."/>
            <person name="Leese F."/>
            <person name="Lindquist E."/>
            <person name="Lobanov A."/>
            <person name="Lomsadze A."/>
            <person name="Malik S.B."/>
            <person name="Marsh M.E."/>
            <person name="Mackinder L."/>
            <person name="Mock T."/>
            <person name="Mueller-Roeber B."/>
            <person name="Pagarete A."/>
            <person name="Parker M."/>
            <person name="Probert I."/>
            <person name="Quesneville H."/>
            <person name="Raines C."/>
            <person name="Rensing S.A."/>
            <person name="Riano-Pachon D.M."/>
            <person name="Richier S."/>
            <person name="Rokitta S."/>
            <person name="Shiraiwa Y."/>
            <person name="Soanes D.M."/>
            <person name="van der Giezen M."/>
            <person name="Wahlund T.M."/>
            <person name="Williams B."/>
            <person name="Wilson W."/>
            <person name="Wolfe G."/>
            <person name="Wurch L.L."/>
        </authorList>
    </citation>
    <scope>NUCLEOTIDE SEQUENCE</scope>
</reference>
<dbReference type="RefSeq" id="XP_005764195.1">
    <property type="nucleotide sequence ID" value="XM_005764138.1"/>
</dbReference>
<feature type="active site" description="Nucleophile" evidence="7">
    <location>
        <position position="93"/>
    </location>
</feature>
<evidence type="ECO:0000313" key="9">
    <source>
        <dbReference type="Proteomes" id="UP000013827"/>
    </source>
</evidence>
<evidence type="ECO:0000256" key="6">
    <source>
        <dbReference type="ARBA" id="ARBA00022801"/>
    </source>
</evidence>
<reference evidence="8" key="2">
    <citation type="submission" date="2024-10" db="UniProtKB">
        <authorList>
            <consortium name="EnsemblProtists"/>
        </authorList>
    </citation>
    <scope>IDENTIFICATION</scope>
</reference>
<keyword evidence="9" id="KW-1185">Reference proteome</keyword>